<protein>
    <submittedName>
        <fullName evidence="1">Uncharacterized protein</fullName>
    </submittedName>
</protein>
<evidence type="ECO:0000313" key="2">
    <source>
        <dbReference type="Proteomes" id="UP000053593"/>
    </source>
</evidence>
<reference evidence="1 2" key="1">
    <citation type="submission" date="2014-04" db="EMBL/GenBank/DDBJ databases">
        <title>Evolutionary Origins and Diversification of the Mycorrhizal Mutualists.</title>
        <authorList>
            <consortium name="DOE Joint Genome Institute"/>
            <consortium name="Mycorrhizal Genomics Consortium"/>
            <person name="Kohler A."/>
            <person name="Kuo A."/>
            <person name="Nagy L.G."/>
            <person name="Floudas D."/>
            <person name="Copeland A."/>
            <person name="Barry K.W."/>
            <person name="Cichocki N."/>
            <person name="Veneault-Fourrey C."/>
            <person name="LaButti K."/>
            <person name="Lindquist E.A."/>
            <person name="Lipzen A."/>
            <person name="Lundell T."/>
            <person name="Morin E."/>
            <person name="Murat C."/>
            <person name="Riley R."/>
            <person name="Ohm R."/>
            <person name="Sun H."/>
            <person name="Tunlid A."/>
            <person name="Henrissat B."/>
            <person name="Grigoriev I.V."/>
            <person name="Hibbett D.S."/>
            <person name="Martin F."/>
        </authorList>
    </citation>
    <scope>NUCLEOTIDE SEQUENCE [LARGE SCALE GENOMIC DNA]</scope>
    <source>
        <strain evidence="1 2">FD-317 M1</strain>
    </source>
</reference>
<evidence type="ECO:0000313" key="1">
    <source>
        <dbReference type="EMBL" id="KIK54805.1"/>
    </source>
</evidence>
<organism evidence="1 2">
    <name type="scientific">Collybiopsis luxurians FD-317 M1</name>
    <dbReference type="NCBI Taxonomy" id="944289"/>
    <lineage>
        <taxon>Eukaryota</taxon>
        <taxon>Fungi</taxon>
        <taxon>Dikarya</taxon>
        <taxon>Basidiomycota</taxon>
        <taxon>Agaricomycotina</taxon>
        <taxon>Agaricomycetes</taxon>
        <taxon>Agaricomycetidae</taxon>
        <taxon>Agaricales</taxon>
        <taxon>Marasmiineae</taxon>
        <taxon>Omphalotaceae</taxon>
        <taxon>Collybiopsis</taxon>
        <taxon>Collybiopsis luxurians</taxon>
    </lineage>
</organism>
<accession>A0A0D0AW55</accession>
<sequence length="55" mass="6255">MEKISREVKVVWIEVSIFEISSKGVSTTWRLRMLPCRYGVAILSTIENGKDVEIG</sequence>
<proteinExistence type="predicted"/>
<keyword evidence="2" id="KW-1185">Reference proteome</keyword>
<dbReference type="EMBL" id="KN834812">
    <property type="protein sequence ID" value="KIK54805.1"/>
    <property type="molecule type" value="Genomic_DNA"/>
</dbReference>
<dbReference type="Proteomes" id="UP000053593">
    <property type="component" value="Unassembled WGS sequence"/>
</dbReference>
<dbReference type="HOGENOM" id="CLU_3032557_0_0_1"/>
<gene>
    <name evidence="1" type="ORF">GYMLUDRAFT_48347</name>
</gene>
<name>A0A0D0AW55_9AGAR</name>
<dbReference type="AlphaFoldDB" id="A0A0D0AW55"/>